<dbReference type="Proteomes" id="UP001171508">
    <property type="component" value="Unassembled WGS sequence"/>
</dbReference>
<protein>
    <submittedName>
        <fullName evidence="1">Uncharacterized protein</fullName>
    </submittedName>
</protein>
<reference evidence="1" key="2">
    <citation type="submission" date="2023-01" db="EMBL/GenBank/DDBJ databases">
        <authorList>
            <person name="Uljanovas D."/>
        </authorList>
    </citation>
    <scope>NUCLEOTIDE SEQUENCE</scope>
    <source>
        <strain evidence="1">H19</strain>
    </source>
</reference>
<proteinExistence type="predicted"/>
<dbReference type="RefSeq" id="WP_152058437.1">
    <property type="nucleotide sequence ID" value="NZ_CABVSS010000003.1"/>
</dbReference>
<name>A0AAP4PWZ9_9BACT</name>
<evidence type="ECO:0000313" key="2">
    <source>
        <dbReference type="Proteomes" id="UP001171508"/>
    </source>
</evidence>
<gene>
    <name evidence="1" type="ORF">PJV92_02195</name>
</gene>
<sequence length="221" mass="26235">MRAKKIAEELLARQIKISKNILLDINILSEVLFWARESAREYFSSEVNKLFLVSYIDDVAPIVDEYIINKSNKMYEKAIKSQNKLFQNLYSNEKTISWIIDRWINTFLNLTTNSNYRDYIDIKNLKVEFIDENYGFNDDKLELGIEFEKVKKLSKKEKIKLLKEVWKEARYDDFDERDMLYLAEKLGLKLNEVFDNCGDLIKLNLKKEQDESGNSQLVIVF</sequence>
<reference evidence="1" key="1">
    <citation type="journal article" date="2023" name="Microorganisms">
        <title>Genomic Characterization of Arcobacter butzleri Strains Isolated from Various Sources in Lithuania.</title>
        <authorList>
            <person name="Uljanovas D."/>
            <person name="Golz G."/>
            <person name="Fleischmann S."/>
            <person name="Kudirkiene E."/>
            <person name="Kasetiene N."/>
            <person name="Grineviciene A."/>
            <person name="Tamuleviciene E."/>
            <person name="Aksomaitiene J."/>
            <person name="Alter T."/>
            <person name="Malakauskas M."/>
        </authorList>
    </citation>
    <scope>NUCLEOTIDE SEQUENCE</scope>
    <source>
        <strain evidence="1">H19</strain>
    </source>
</reference>
<comment type="caution">
    <text evidence="1">The sequence shown here is derived from an EMBL/GenBank/DDBJ whole genome shotgun (WGS) entry which is preliminary data.</text>
</comment>
<organism evidence="1 2">
    <name type="scientific">Aliarcobacter butzleri</name>
    <dbReference type="NCBI Taxonomy" id="28197"/>
    <lineage>
        <taxon>Bacteria</taxon>
        <taxon>Pseudomonadati</taxon>
        <taxon>Campylobacterota</taxon>
        <taxon>Epsilonproteobacteria</taxon>
        <taxon>Campylobacterales</taxon>
        <taxon>Arcobacteraceae</taxon>
        <taxon>Aliarcobacter</taxon>
    </lineage>
</organism>
<dbReference type="AlphaFoldDB" id="A0AAP4PWZ9"/>
<accession>A0AAP4PWZ9</accession>
<dbReference type="EMBL" id="JAQJJM010000004">
    <property type="protein sequence ID" value="MDN5131528.1"/>
    <property type="molecule type" value="Genomic_DNA"/>
</dbReference>
<evidence type="ECO:0000313" key="1">
    <source>
        <dbReference type="EMBL" id="MDN5131528.1"/>
    </source>
</evidence>